<sequence length="59" mass="6957">MRRCQAMNSPACQVHVPLHRAPARRRLLERLNPLLTIILAFWALWHCRHARPPDIVPTR</sequence>
<organism evidence="1 2">
    <name type="scientific">Ectopseudomonas hydrolytica</name>
    <dbReference type="NCBI Taxonomy" id="2493633"/>
    <lineage>
        <taxon>Bacteria</taxon>
        <taxon>Pseudomonadati</taxon>
        <taxon>Pseudomonadota</taxon>
        <taxon>Gammaproteobacteria</taxon>
        <taxon>Pseudomonadales</taxon>
        <taxon>Pseudomonadaceae</taxon>
        <taxon>Ectopseudomonas</taxon>
    </lineage>
</organism>
<accession>A0ABY5AF41</accession>
<keyword evidence="2" id="KW-1185">Reference proteome</keyword>
<name>A0ABY5AF41_9GAMM</name>
<proteinExistence type="predicted"/>
<dbReference type="EMBL" id="CP099397">
    <property type="protein sequence ID" value="USR42330.1"/>
    <property type="molecule type" value="Genomic_DNA"/>
</dbReference>
<evidence type="ECO:0000313" key="2">
    <source>
        <dbReference type="Proteomes" id="UP001054897"/>
    </source>
</evidence>
<gene>
    <name evidence="1" type="ORF">L1F06_023590</name>
</gene>
<dbReference type="RefSeq" id="WP_129483662.1">
    <property type="nucleotide sequence ID" value="NZ_CP099397.1"/>
</dbReference>
<dbReference type="Proteomes" id="UP001054897">
    <property type="component" value="Chromosome"/>
</dbReference>
<evidence type="ECO:0000313" key="1">
    <source>
        <dbReference type="EMBL" id="USR42330.1"/>
    </source>
</evidence>
<dbReference type="GeneID" id="300084015"/>
<protein>
    <submittedName>
        <fullName evidence="1">Uncharacterized protein</fullName>
    </submittedName>
</protein>
<reference evidence="1" key="1">
    <citation type="submission" date="2022-06" db="EMBL/GenBank/DDBJ databases">
        <title>Complete genome of Pseudomonas hydrolytica DSWY01T.</title>
        <authorList>
            <person name="Jung J."/>
            <person name="Jeon C.O."/>
        </authorList>
    </citation>
    <scope>NUCLEOTIDE SEQUENCE</scope>
    <source>
        <strain evidence="1">DSWY01</strain>
    </source>
</reference>